<accession>A0AAU8HGK9</accession>
<evidence type="ECO:0000313" key="2">
    <source>
        <dbReference type="EMBL" id="XCH75735.1"/>
    </source>
</evidence>
<proteinExistence type="predicted"/>
<dbReference type="SUPFAM" id="SSF81301">
    <property type="entry name" value="Nucleotidyltransferase"/>
    <property type="match status" value="1"/>
</dbReference>
<name>A0AAU8HGK9_9ACTN</name>
<dbReference type="Gene3D" id="3.30.460.40">
    <property type="match status" value="1"/>
</dbReference>
<organism evidence="2">
    <name type="scientific">Micromonospora sp. CCTCC AA 2012012</name>
    <dbReference type="NCBI Taxonomy" id="3111921"/>
    <lineage>
        <taxon>Bacteria</taxon>
        <taxon>Bacillati</taxon>
        <taxon>Actinomycetota</taxon>
        <taxon>Actinomycetes</taxon>
        <taxon>Micromonosporales</taxon>
        <taxon>Micromonosporaceae</taxon>
        <taxon>Micromonospora</taxon>
    </lineage>
</organism>
<dbReference type="InterPro" id="IPR019646">
    <property type="entry name" value="Aminoglyc_AdlTrfase"/>
</dbReference>
<reference evidence="2" key="2">
    <citation type="submission" date="2024-06" db="EMBL/GenBank/DDBJ databases">
        <title>Micromonospora mangrovi CCTCC AA 2012012 genome sequences.</title>
        <authorList>
            <person name="Gao J."/>
        </authorList>
    </citation>
    <scope>NUCLEOTIDE SEQUENCE</scope>
    <source>
        <strain evidence="2">CCTCC AA 2012012</strain>
    </source>
</reference>
<sequence>MAFDDDAWDPWPPEVVADRLAGVDVPWCVAGGWALDLFRGATTRSHGDLEIAVPADRFAEVAARFPECEFRVAGGGRTVPLSAEALRAHHQTWAWERDADVWRFDVFREPHDGDTWICRRDARLRLPYAELIRRDPQGVPYLRPEVVLLFKAKALRDKDRVDFDAVLPLLSTPQRRWLDDALALVHPAHEWRRQLS</sequence>
<evidence type="ECO:0000313" key="1">
    <source>
        <dbReference type="EMBL" id="XBP95032.1"/>
    </source>
</evidence>
<gene>
    <name evidence="2" type="ORF">ABUL08_06515</name>
    <name evidence="1" type="ORF">VK199_06470</name>
</gene>
<reference evidence="1" key="1">
    <citation type="submission" date="2024-01" db="EMBL/GenBank/DDBJ databases">
        <title>The genome sequence of Micromonospora mangrovi CCTCC AA 2012012.</title>
        <authorList>
            <person name="Gao J."/>
        </authorList>
    </citation>
    <scope>NUCLEOTIDE SEQUENCE</scope>
    <source>
        <strain evidence="1">CCTCC AA 2012012</strain>
    </source>
</reference>
<dbReference type="EMBL" id="CP157762">
    <property type="protein sequence ID" value="XBP95032.1"/>
    <property type="molecule type" value="Genomic_DNA"/>
</dbReference>
<dbReference type="Pfam" id="PF10706">
    <property type="entry name" value="Aminoglyc_resit"/>
    <property type="match status" value="1"/>
</dbReference>
<dbReference type="InterPro" id="IPR043519">
    <property type="entry name" value="NT_sf"/>
</dbReference>
<dbReference type="RefSeq" id="WP_350935467.1">
    <property type="nucleotide sequence ID" value="NZ_CP157762.1"/>
</dbReference>
<dbReference type="AlphaFoldDB" id="A0AAU8HGK9"/>
<dbReference type="EMBL" id="CP159342">
    <property type="protein sequence ID" value="XCH75735.1"/>
    <property type="molecule type" value="Genomic_DNA"/>
</dbReference>
<protein>
    <recommendedName>
        <fullName evidence="3">Amino acid transporter</fullName>
    </recommendedName>
</protein>
<evidence type="ECO:0008006" key="3">
    <source>
        <dbReference type="Google" id="ProtNLM"/>
    </source>
</evidence>